<dbReference type="AlphaFoldDB" id="A0A848KYR3"/>
<dbReference type="PRINTS" id="PR00455">
    <property type="entry name" value="HTHTETR"/>
</dbReference>
<name>A0A848KYR3_9ACTN</name>
<dbReference type="InterPro" id="IPR041490">
    <property type="entry name" value="KstR2_TetR_C"/>
</dbReference>
<dbReference type="RefSeq" id="WP_170196017.1">
    <property type="nucleotide sequence ID" value="NZ_JABBNB010000024.1"/>
</dbReference>
<dbReference type="GO" id="GO:0003700">
    <property type="term" value="F:DNA-binding transcription factor activity"/>
    <property type="evidence" value="ECO:0007669"/>
    <property type="project" value="TreeGrafter"/>
</dbReference>
<proteinExistence type="predicted"/>
<evidence type="ECO:0000256" key="2">
    <source>
        <dbReference type="PROSITE-ProRule" id="PRU00335"/>
    </source>
</evidence>
<dbReference type="InterPro" id="IPR009057">
    <property type="entry name" value="Homeodomain-like_sf"/>
</dbReference>
<dbReference type="InterPro" id="IPR001647">
    <property type="entry name" value="HTH_TetR"/>
</dbReference>
<evidence type="ECO:0000259" key="3">
    <source>
        <dbReference type="PROSITE" id="PS50977"/>
    </source>
</evidence>
<dbReference type="PANTHER" id="PTHR30055">
    <property type="entry name" value="HTH-TYPE TRANSCRIPTIONAL REGULATOR RUTR"/>
    <property type="match status" value="1"/>
</dbReference>
<gene>
    <name evidence="4" type="ORF">HH308_20035</name>
</gene>
<comment type="caution">
    <text evidence="4">The sequence shown here is derived from an EMBL/GenBank/DDBJ whole genome shotgun (WGS) entry which is preliminary data.</text>
</comment>
<dbReference type="SUPFAM" id="SSF48498">
    <property type="entry name" value="Tetracyclin repressor-like, C-terminal domain"/>
    <property type="match status" value="1"/>
</dbReference>
<organism evidence="4 5">
    <name type="scientific">Gordonia asplenii</name>
    <dbReference type="NCBI Taxonomy" id="2725283"/>
    <lineage>
        <taxon>Bacteria</taxon>
        <taxon>Bacillati</taxon>
        <taxon>Actinomycetota</taxon>
        <taxon>Actinomycetes</taxon>
        <taxon>Mycobacteriales</taxon>
        <taxon>Gordoniaceae</taxon>
        <taxon>Gordonia</taxon>
    </lineage>
</organism>
<feature type="DNA-binding region" description="H-T-H motif" evidence="2">
    <location>
        <begin position="24"/>
        <end position="43"/>
    </location>
</feature>
<dbReference type="Gene3D" id="1.10.357.10">
    <property type="entry name" value="Tetracycline Repressor, domain 2"/>
    <property type="match status" value="1"/>
</dbReference>
<dbReference type="SUPFAM" id="SSF46689">
    <property type="entry name" value="Homeodomain-like"/>
    <property type="match status" value="1"/>
</dbReference>
<dbReference type="PROSITE" id="PS01081">
    <property type="entry name" value="HTH_TETR_1"/>
    <property type="match status" value="1"/>
</dbReference>
<dbReference type="EMBL" id="JABBNB010000024">
    <property type="protein sequence ID" value="NMO03509.1"/>
    <property type="molecule type" value="Genomic_DNA"/>
</dbReference>
<dbReference type="Proteomes" id="UP000550729">
    <property type="component" value="Unassembled WGS sequence"/>
</dbReference>
<accession>A0A848KYR3</accession>
<reference evidence="4 5" key="1">
    <citation type="submission" date="2020-04" db="EMBL/GenBank/DDBJ databases">
        <title>Gordonia sp. nov. TBRC 11910.</title>
        <authorList>
            <person name="Suriyachadkun C."/>
        </authorList>
    </citation>
    <scope>NUCLEOTIDE SEQUENCE [LARGE SCALE GENOMIC DNA]</scope>
    <source>
        <strain evidence="4 5">TBRC 11910</strain>
    </source>
</reference>
<sequence>METETRIRAAAVGLFASRGYAASSIREIAKEAGVSNAGIYHFVDNKEALLVDVMREMQRKLTDATRRALVGVSRPEARLSILISGLAGVHLTSPKTGLVADTEIRALTPGSGAHTEIIAMRDDYESLWRDAIRDGVDDGVFRVGNQRLTRLALLTMCSGASEWYRPDGADDVASISRELVGIGLAAVRARRDGRETTLDEVPLFAPADIPRADWEPGEVTRPVWRER</sequence>
<feature type="domain" description="HTH tetR-type" evidence="3">
    <location>
        <begin position="1"/>
        <end position="61"/>
    </location>
</feature>
<dbReference type="PANTHER" id="PTHR30055:SF200">
    <property type="entry name" value="HTH-TYPE TRANSCRIPTIONAL REPRESSOR BDCR"/>
    <property type="match status" value="1"/>
</dbReference>
<dbReference type="GO" id="GO:0000976">
    <property type="term" value="F:transcription cis-regulatory region binding"/>
    <property type="evidence" value="ECO:0007669"/>
    <property type="project" value="TreeGrafter"/>
</dbReference>
<dbReference type="Pfam" id="PF17932">
    <property type="entry name" value="TetR_C_24"/>
    <property type="match status" value="1"/>
</dbReference>
<evidence type="ECO:0000256" key="1">
    <source>
        <dbReference type="ARBA" id="ARBA00023125"/>
    </source>
</evidence>
<keyword evidence="5" id="KW-1185">Reference proteome</keyword>
<dbReference type="InterPro" id="IPR023772">
    <property type="entry name" value="DNA-bd_HTH_TetR-type_CS"/>
</dbReference>
<evidence type="ECO:0000313" key="4">
    <source>
        <dbReference type="EMBL" id="NMO03509.1"/>
    </source>
</evidence>
<dbReference type="Pfam" id="PF00440">
    <property type="entry name" value="TetR_N"/>
    <property type="match status" value="1"/>
</dbReference>
<protein>
    <submittedName>
        <fullName evidence="4">TetR/AcrR family transcriptional regulator</fullName>
    </submittedName>
</protein>
<dbReference type="InterPro" id="IPR036271">
    <property type="entry name" value="Tet_transcr_reg_TetR-rel_C_sf"/>
</dbReference>
<dbReference type="PROSITE" id="PS50977">
    <property type="entry name" value="HTH_TETR_2"/>
    <property type="match status" value="1"/>
</dbReference>
<evidence type="ECO:0000313" key="5">
    <source>
        <dbReference type="Proteomes" id="UP000550729"/>
    </source>
</evidence>
<dbReference type="InterPro" id="IPR050109">
    <property type="entry name" value="HTH-type_TetR-like_transc_reg"/>
</dbReference>
<keyword evidence="1 2" id="KW-0238">DNA-binding</keyword>